<dbReference type="Gene3D" id="3.40.710.10">
    <property type="entry name" value="DD-peptidase/beta-lactamase superfamily"/>
    <property type="match status" value="1"/>
</dbReference>
<sequence>MRTRKALPVLMSLSCVVLILFIFILPCSGNVVNYPNTVSTAREIIWKTIISGGGNSASVAVMDRGNIVYSEGFGPADRSLNRLVDRDTRFNIGSTSKMFAAVAILLLADDGKLSLEDPVVKHIPEFVMKDPRYRDITVRMLFNHSSGLPGSTFVFGYRADEDHQTLLLETLKNAVLKHTPGEMSIYCNDGFTLAEIIVERVSGKSFASFVTERIFSPLEMRNSGESVGVTGGKIAEFYDEEGNKYPPEVVTVLGAGGLSSTPEDLCRFGDSFAPGGMNILSDSSLKDVLKEQPTPFSSLLKGDALLDAFGWDYALLPAYRENGYQVLGKSGGTLFYSTNLQILPQERLAIAVTYSGQAGAAKATHRIMEALMKDKGLPGPKPVSPVKPPEPQPIPDEFLKLAGFYVNTQEAVRMIFDNESHTLNVYSLASPSEDEEAKENKEKPILSLVHNGGLFHDFATGYRYYFLTGEKTVYLVMEEVPQYGADIPMYQKIDPVEKPESLSVVMDGRFWLIRNASPFAQLPDDLLVKSEEYGDLPGYVKFFGVNRVETPDFGAIAATGFRDQCNIQLFKKDGAIRLKAIQFVYSSEDIAGTLVPGENTIVIGSEGENEWRKVEQGGIMSIEKPANGRVIIFPRRQVEKVYDSIIDSSEISVPGGSLVFLAGEPGDSFSIIVR</sequence>
<name>D5EGE6_AMICL</name>
<dbReference type="RefSeq" id="WP_013048891.1">
    <property type="nucleotide sequence ID" value="NC_014011.1"/>
</dbReference>
<keyword evidence="5" id="KW-1185">Reference proteome</keyword>
<dbReference type="InterPro" id="IPR001466">
    <property type="entry name" value="Beta-lactam-related"/>
</dbReference>
<dbReference type="eggNOG" id="COG1680">
    <property type="taxonomic scope" value="Bacteria"/>
</dbReference>
<evidence type="ECO:0000313" key="5">
    <source>
        <dbReference type="Proteomes" id="UP000002366"/>
    </source>
</evidence>
<comment type="subcellular location">
    <subcellularLocation>
        <location evidence="1">Membrane</location>
    </subcellularLocation>
</comment>
<dbReference type="PANTHER" id="PTHR46825">
    <property type="entry name" value="D-ALANYL-D-ALANINE-CARBOXYPEPTIDASE/ENDOPEPTIDASE AMPH"/>
    <property type="match status" value="1"/>
</dbReference>
<dbReference type="GO" id="GO:0016020">
    <property type="term" value="C:membrane"/>
    <property type="evidence" value="ECO:0007669"/>
    <property type="project" value="UniProtKB-SubCell"/>
</dbReference>
<dbReference type="OrthoDB" id="9797709at2"/>
<reference evidence="4 5" key="1">
    <citation type="journal article" date="2010" name="Stand. Genomic Sci.">
        <title>Complete genome sequence of Aminobacterium colombiense type strain (ALA-1).</title>
        <authorList>
            <person name="Chertkov O."/>
            <person name="Sikorski J."/>
            <person name="Brambilla E."/>
            <person name="Lapidus A."/>
            <person name="Copeland A."/>
            <person name="Glavina Del Rio T."/>
            <person name="Nolan M."/>
            <person name="Lucas S."/>
            <person name="Tice H."/>
            <person name="Cheng J.F."/>
            <person name="Han C."/>
            <person name="Detter J.C."/>
            <person name="Bruce D."/>
            <person name="Tapia R."/>
            <person name="Goodwin L."/>
            <person name="Pitluck S."/>
            <person name="Liolios K."/>
            <person name="Ivanova N."/>
            <person name="Mavromatis K."/>
            <person name="Ovchinnikova G."/>
            <person name="Pati A."/>
            <person name="Chen A."/>
            <person name="Palaniappan K."/>
            <person name="Land M."/>
            <person name="Hauser L."/>
            <person name="Chang Y.J."/>
            <person name="Jeffries C.D."/>
            <person name="Spring S."/>
            <person name="Rohde M."/>
            <person name="Goker M."/>
            <person name="Bristow J."/>
            <person name="Eisen J.A."/>
            <person name="Markowitz V."/>
            <person name="Hugenholtz P."/>
            <person name="Kyrpides N.C."/>
            <person name="Klenk H.P."/>
        </authorList>
    </citation>
    <scope>NUCLEOTIDE SEQUENCE [LARGE SCALE GENOMIC DNA]</scope>
    <source>
        <strain evidence="5">DSM 12261 / ALA-1</strain>
    </source>
</reference>
<protein>
    <submittedName>
        <fullName evidence="4">Beta-lactamase</fullName>
    </submittedName>
</protein>
<dbReference type="AlphaFoldDB" id="D5EGE6"/>
<evidence type="ECO:0000313" key="4">
    <source>
        <dbReference type="EMBL" id="ADE57628.1"/>
    </source>
</evidence>
<evidence type="ECO:0000256" key="1">
    <source>
        <dbReference type="ARBA" id="ARBA00004370"/>
    </source>
</evidence>
<dbReference type="EMBL" id="CP001997">
    <property type="protein sequence ID" value="ADE57628.1"/>
    <property type="molecule type" value="Genomic_DNA"/>
</dbReference>
<evidence type="ECO:0000259" key="3">
    <source>
        <dbReference type="Pfam" id="PF00144"/>
    </source>
</evidence>
<dbReference type="PANTHER" id="PTHR46825:SF11">
    <property type="entry name" value="PENICILLIN-BINDING PROTEIN 4"/>
    <property type="match status" value="1"/>
</dbReference>
<dbReference type="Proteomes" id="UP000002366">
    <property type="component" value="Chromosome"/>
</dbReference>
<accession>D5EGE6</accession>
<evidence type="ECO:0000256" key="2">
    <source>
        <dbReference type="ARBA" id="ARBA00023136"/>
    </source>
</evidence>
<keyword evidence="2" id="KW-0472">Membrane</keyword>
<dbReference type="SUPFAM" id="SSF56601">
    <property type="entry name" value="beta-lactamase/transpeptidase-like"/>
    <property type="match status" value="1"/>
</dbReference>
<dbReference type="KEGG" id="aco:Amico_1511"/>
<gene>
    <name evidence="4" type="ordered locus">Amico_1511</name>
</gene>
<dbReference type="InterPro" id="IPR050491">
    <property type="entry name" value="AmpC-like"/>
</dbReference>
<dbReference type="Pfam" id="PF00144">
    <property type="entry name" value="Beta-lactamase"/>
    <property type="match status" value="1"/>
</dbReference>
<dbReference type="InterPro" id="IPR012338">
    <property type="entry name" value="Beta-lactam/transpept-like"/>
</dbReference>
<dbReference type="HOGENOM" id="CLU_340371_0_0_0"/>
<feature type="domain" description="Beta-lactamase-related" evidence="3">
    <location>
        <begin position="55"/>
        <end position="364"/>
    </location>
</feature>
<proteinExistence type="predicted"/>
<dbReference type="STRING" id="572547.Amico_1511"/>
<organism evidence="4 5">
    <name type="scientific">Aminobacterium colombiense (strain DSM 12261 / ALA-1)</name>
    <dbReference type="NCBI Taxonomy" id="572547"/>
    <lineage>
        <taxon>Bacteria</taxon>
        <taxon>Thermotogati</taxon>
        <taxon>Synergistota</taxon>
        <taxon>Synergistia</taxon>
        <taxon>Synergistales</taxon>
        <taxon>Aminobacteriaceae</taxon>
        <taxon>Aminobacterium</taxon>
    </lineage>
</organism>